<proteinExistence type="predicted"/>
<dbReference type="PROSITE" id="PS51257">
    <property type="entry name" value="PROKAR_LIPOPROTEIN"/>
    <property type="match status" value="1"/>
</dbReference>
<dbReference type="OrthoDB" id="2080377at2"/>
<reference evidence="3 4" key="1">
    <citation type="submission" date="2016-01" db="EMBL/GenBank/DDBJ databases">
        <title>Genome sequence of Clostridium neopropionicum X4, DSM-3847.</title>
        <authorList>
            <person name="Poehlein A."/>
            <person name="Beck M.H."/>
            <person name="Bengelsdorf F.R."/>
            <person name="Daniel R."/>
            <person name="Duerre P."/>
        </authorList>
    </citation>
    <scope>NUCLEOTIDE SEQUENCE [LARGE SCALE GENOMIC DNA]</scope>
    <source>
        <strain evidence="3 4">DSM-3847</strain>
    </source>
</reference>
<comment type="caution">
    <text evidence="3">The sequence shown here is derived from an EMBL/GenBank/DDBJ whole genome shotgun (WGS) entry which is preliminary data.</text>
</comment>
<dbReference type="InterPro" id="IPR036582">
    <property type="entry name" value="Mao_N_sf"/>
</dbReference>
<dbReference type="AlphaFoldDB" id="A0A136WDV8"/>
<feature type="domain" description="Copper amine oxidase-like N-terminal" evidence="2">
    <location>
        <begin position="433"/>
        <end position="469"/>
    </location>
</feature>
<dbReference type="RefSeq" id="WP_066088443.1">
    <property type="nucleotide sequence ID" value="NZ_LRVM01000006.1"/>
</dbReference>
<evidence type="ECO:0000313" key="3">
    <source>
        <dbReference type="EMBL" id="KXL52651.1"/>
    </source>
</evidence>
<evidence type="ECO:0000313" key="4">
    <source>
        <dbReference type="Proteomes" id="UP000070539"/>
    </source>
</evidence>
<organism evidence="3 4">
    <name type="scientific">Anaerotignum neopropionicum</name>
    <dbReference type="NCBI Taxonomy" id="36847"/>
    <lineage>
        <taxon>Bacteria</taxon>
        <taxon>Bacillati</taxon>
        <taxon>Bacillota</taxon>
        <taxon>Clostridia</taxon>
        <taxon>Lachnospirales</taxon>
        <taxon>Anaerotignaceae</taxon>
        <taxon>Anaerotignum</taxon>
    </lineage>
</organism>
<gene>
    <name evidence="3" type="ORF">CLNEO_20600</name>
</gene>
<dbReference type="EMBL" id="LRVM01000006">
    <property type="protein sequence ID" value="KXL52651.1"/>
    <property type="molecule type" value="Genomic_DNA"/>
</dbReference>
<dbReference type="SUPFAM" id="SSF55383">
    <property type="entry name" value="Copper amine oxidase, domain N"/>
    <property type="match status" value="1"/>
</dbReference>
<keyword evidence="1" id="KW-0732">Signal</keyword>
<keyword evidence="4" id="KW-1185">Reference proteome</keyword>
<feature type="chain" id="PRO_5039320708" description="Copper amine oxidase-like N-terminal domain-containing protein" evidence="1">
    <location>
        <begin position="20"/>
        <end position="512"/>
    </location>
</feature>
<dbReference type="STRING" id="36847.CLNEO_20600"/>
<dbReference type="InterPro" id="IPR012854">
    <property type="entry name" value="Cu_amine_oxidase-like_N"/>
</dbReference>
<dbReference type="Pfam" id="PF07833">
    <property type="entry name" value="Cu_amine_oxidN1"/>
    <property type="match status" value="1"/>
</dbReference>
<evidence type="ECO:0000256" key="1">
    <source>
        <dbReference type="SAM" id="SignalP"/>
    </source>
</evidence>
<evidence type="ECO:0000259" key="2">
    <source>
        <dbReference type="Pfam" id="PF07833"/>
    </source>
</evidence>
<feature type="signal peptide" evidence="1">
    <location>
        <begin position="1"/>
        <end position="19"/>
    </location>
</feature>
<accession>A0A136WDV8</accession>
<name>A0A136WDV8_9FIRM</name>
<dbReference type="Proteomes" id="UP000070539">
    <property type="component" value="Unassembled WGS sequence"/>
</dbReference>
<sequence>MQKKLAALLCAVMCITAFTGCSSTELGYLQMSADLMNKMEVCEASGKVNVDVDVDAMKEYITDISKAAGYTSEMIDDSLESLKDIKGKKSAVLDYAIKMDMNNLDYYLDMDVTYDGKKYDMGDMYYAMKDGIYVSGNTLWGAYQLIADMAEADDTSYILNENFAKDLKAALDQSKYIKLMSMKDLGLTDEEIAKMVPEGGFGDLYASVMDFYKNAFSGFTTNMVSEVSGGYKIQADGKAVAQLFIDLLDYVGNNPDTVLAATTTYMMDVMKVMNSSEEEVAAFKAQMDALQADTASIKAGANSIKLIVQQAIASASVSKVLNSFNYEATITKEGAGLNSKETFGITNGSKSVLKVTSNGTVKAGSGKVTMPISSVSVDAFEAKMEALTEKYNPVTAVTVLWGWEGDSEAMLTKERAEDSFFSGTSDDDITEYAIQDGRVYLPLRVICEAMGETVEWNNAEKTAYIVRTDGKTAMKGIIQDGKSFISVRDFEKLGYVVEYQAVDGLKQATLTK</sequence>
<protein>
    <recommendedName>
        <fullName evidence="2">Copper amine oxidase-like N-terminal domain-containing protein</fullName>
    </recommendedName>
</protein>